<dbReference type="STRING" id="461836.A0A0L0DWR3"/>
<accession>A0A0L0DWR3</accession>
<dbReference type="GeneID" id="25561705"/>
<dbReference type="Pfam" id="PF14726">
    <property type="entry name" value="RTTN_N"/>
    <property type="match status" value="1"/>
</dbReference>
<dbReference type="GO" id="GO:0044782">
    <property type="term" value="P:cilium organization"/>
    <property type="evidence" value="ECO:0007669"/>
    <property type="project" value="InterPro"/>
</dbReference>
<name>A0A0L0DWR3_THETB</name>
<gene>
    <name evidence="2" type="ORF">AMSG_01992</name>
</gene>
<dbReference type="PANTHER" id="PTHR31691">
    <property type="entry name" value="ROTATIN"/>
    <property type="match status" value="1"/>
</dbReference>
<proteinExistence type="predicted"/>
<dbReference type="EMBL" id="GL349440">
    <property type="protein sequence ID" value="KNC55978.1"/>
    <property type="molecule type" value="Genomic_DNA"/>
</dbReference>
<dbReference type="PANTHER" id="PTHR31691:SF1">
    <property type="entry name" value="ROTATIN"/>
    <property type="match status" value="1"/>
</dbReference>
<dbReference type="SUPFAM" id="SSF48371">
    <property type="entry name" value="ARM repeat"/>
    <property type="match status" value="2"/>
</dbReference>
<evidence type="ECO:0000313" key="2">
    <source>
        <dbReference type="EMBL" id="KNC55978.1"/>
    </source>
</evidence>
<dbReference type="InterPro" id="IPR029249">
    <property type="entry name" value="Rotatin_N"/>
</dbReference>
<evidence type="ECO:0000259" key="1">
    <source>
        <dbReference type="Pfam" id="PF14726"/>
    </source>
</evidence>
<dbReference type="InterPro" id="IPR011989">
    <property type="entry name" value="ARM-like"/>
</dbReference>
<feature type="domain" description="Rotatin N-terminal" evidence="1">
    <location>
        <begin position="34"/>
        <end position="129"/>
    </location>
</feature>
<dbReference type="OrthoDB" id="428850at2759"/>
<dbReference type="Gene3D" id="1.25.10.10">
    <property type="entry name" value="Leucine-rich Repeat Variant"/>
    <property type="match status" value="1"/>
</dbReference>
<evidence type="ECO:0000313" key="3">
    <source>
        <dbReference type="Proteomes" id="UP000054408"/>
    </source>
</evidence>
<dbReference type="GO" id="GO:0036064">
    <property type="term" value="C:ciliary basal body"/>
    <property type="evidence" value="ECO:0007669"/>
    <property type="project" value="InterPro"/>
</dbReference>
<dbReference type="InterPro" id="IPR016024">
    <property type="entry name" value="ARM-type_fold"/>
</dbReference>
<protein>
    <recommendedName>
        <fullName evidence="1">Rotatin N-terminal domain-containing protein</fullName>
    </recommendedName>
</protein>
<sequence length="2033" mass="211447">MSSSQPALAPKRHWLTRDKLRPLLDKLSSELPSVRSAALDSLVFKLHHGLVVPAQLVHEASLPPALLSWFNFDNVVLPRKALELMATLTNSHPKVFGFALLRAGAVPFLNALRPDLPPFCIPQVDALRDALLHLEPQLLLAPPPQPASHQAKLESLPGSKAYAELTTLLRPRARLPDDDAGFASSMDDLLRTLPPADVDALLAAGDALCRDAPGPLLEALHDFESRIVFDYPPLAVLAAGTPLQGLISLLINTGSPDVATHYDLELLALRCLTAWLDRTSAALSLARAALDYAPAASAPGPSPFAPPVLGLLHNTLARILTRLAPLAAASRLHAPVCAALAPALALYARVLALLPRQQLAALARPAAASLASALAAHLDSPHTSPLLVHITADVIDVWLTAHLVADGTSLDPALDAALIQLVLDAELHQALDPAKTTFASYLVAVNAPSVEALQLLDSVRSALEVLASLATALAVPAASAPSLDVVAAAAGADIDSLGATLALALGHVGTARSGFTSAAAADALRAFAPLLAESAAVAIVVDLLACASVAPEPITGLLAGLTAAATSPLACSLLFARPVLHLLLVHLLGLPSLAPAVADLLVTMVTAVPAGEPELDVLLDYVPWLQLRLDNPMLSSALAGILNLLSQAMTDEAALAAKVRLVFHAAPWASAQAIRELHAHVSEVPLPPPFELIDPAATSALTADLTPDLFILPASDARLALRAHRPVSDASAEHAANLFHIFTGGDHADFEPAVVAAAGDELLAMITAAPLLVKVLLGSVPDLPATLVAHLESARPARAAILLWILAFALGYAPAHGARLTADVDAASTLLTWLLAADPAPRAAAVYVFGVMLFDPAVLAVGLPDVAAVEDVADLVPPSPFVLAVPRVLHTGFTLPFGTHSFDMVLAPHTAATHAPPLALRLVTDALDAKTSAGMPAPSTLHAWDLTLVWREAWRAIALSPSAWHLACPTADLGPDAIDLPDMDVVAAAFDLASAAVAVAPNSQDALDFANALPRWLVPLWASPVHQVSDGLAASELAPAQLAALLAARAVYYSLKALTLLLASPSHTERWSPSTWEQLACGAFDTFVAPALPHATRTAPAIHLHGLVARTGLSTFAAILAAAPGNLGRSRHADAGTLLFAWARQLLAPGAPASITTVGLNAPAAYSKRPLLADRLAVIEALARRAAAWDGPHLAAGLDDKTLSLVVACLGGLMHDQVSAVRATAWRTVAWMVADTSRAAPAFAAAHPRLLVEALELAADHRSPYGVRASAYAAAAALLLAAPDQVPSRVWAPALEALAELLAEPTAPPAFVHGAARMMAALVSVASPDDAAHISAVALQTRLWSRVLDLASAASFVSRSQALLSALGLAGDDCAAAGPGAAWKHLQAASSPHAASLALFCTALHGLAASARETRSYLVATLPLVPTLISLLASPGHLHLAGKSAEYGPSLAAYVGAHPDAFTRGLAGLASAQLVGACGRLLAFAWQELRPPARATICGRDGRVLALALALAAGPASASLDARVGIALAVAACLGCDQPGSALLRPVLDEMVSPSEVDGFWLPHQLEASVIPGALLGSQLLALYRELHTSDVVFAWSVPHSLHGLAALEAARAHTACALAALWLGSDSSVELAALAGEFISLRREASEAMSLVTKLDSETARAGSELASRPGLTSMTRSLAVAQVLNTLALLKAGVLRVADAKAQAIEAGVITFVHRALARITSTKWPTACEHRTTLVRACLGLVANLAADSPASLRAIAEHSELLRALTARVESPPRDGTYPDVLALLGELARGSEVRAQLLKTKIDHSLAAVVLRGADGVERTEKVVDRELAPVLNFWISFTSCAGGAERATKVRGLFGGLHRIALSVPHSEVGLAALKVVRNMAHCREAKVHFLEAGRLAGLTRKLLVLPMQPTPEADAEAATRWALVTDALWALVYASQKIKVALNKIGVAKTLELIEAYMWRRYGPSLEEASPELAAEKRQRMTGVAWYASIDATAAEPVDAAGLATLAKALEASTVVRGLLHQRVIN</sequence>
<dbReference type="Proteomes" id="UP000054408">
    <property type="component" value="Unassembled WGS sequence"/>
</dbReference>
<dbReference type="GO" id="GO:0005813">
    <property type="term" value="C:centrosome"/>
    <property type="evidence" value="ECO:0007669"/>
    <property type="project" value="InterPro"/>
</dbReference>
<organism evidence="2 3">
    <name type="scientific">Thecamonas trahens ATCC 50062</name>
    <dbReference type="NCBI Taxonomy" id="461836"/>
    <lineage>
        <taxon>Eukaryota</taxon>
        <taxon>Apusozoa</taxon>
        <taxon>Apusomonadida</taxon>
        <taxon>Apusomonadidae</taxon>
        <taxon>Thecamonas</taxon>
    </lineage>
</organism>
<keyword evidence="3" id="KW-1185">Reference proteome</keyword>
<reference evidence="2 3" key="1">
    <citation type="submission" date="2010-05" db="EMBL/GenBank/DDBJ databases">
        <title>The Genome Sequence of Thecamonas trahens ATCC 50062.</title>
        <authorList>
            <consortium name="The Broad Institute Genome Sequencing Platform"/>
            <person name="Russ C."/>
            <person name="Cuomo C."/>
            <person name="Shea T."/>
            <person name="Young S.K."/>
            <person name="Zeng Q."/>
            <person name="Koehrsen M."/>
            <person name="Haas B."/>
            <person name="Borodovsky M."/>
            <person name="Guigo R."/>
            <person name="Alvarado L."/>
            <person name="Berlin A."/>
            <person name="Bochicchio J."/>
            <person name="Borenstein D."/>
            <person name="Chapman S."/>
            <person name="Chen Z."/>
            <person name="Freedman E."/>
            <person name="Gellesch M."/>
            <person name="Goldberg J."/>
            <person name="Griggs A."/>
            <person name="Gujja S."/>
            <person name="Heilman E."/>
            <person name="Heiman D."/>
            <person name="Hepburn T."/>
            <person name="Howarth C."/>
            <person name="Jen D."/>
            <person name="Larson L."/>
            <person name="Mehta T."/>
            <person name="Park D."/>
            <person name="Pearson M."/>
            <person name="Roberts A."/>
            <person name="Saif S."/>
            <person name="Shenoy N."/>
            <person name="Sisk P."/>
            <person name="Stolte C."/>
            <person name="Sykes S."/>
            <person name="Thomson T."/>
            <person name="Walk T."/>
            <person name="White J."/>
            <person name="Yandava C."/>
            <person name="Burger G."/>
            <person name="Gray M.W."/>
            <person name="Holland P.W.H."/>
            <person name="King N."/>
            <person name="Lang F.B.F."/>
            <person name="Roger A.J."/>
            <person name="Ruiz-Trillo I."/>
            <person name="Lander E."/>
            <person name="Nusbaum C."/>
        </authorList>
    </citation>
    <scope>NUCLEOTIDE SEQUENCE [LARGE SCALE GENOMIC DNA]</scope>
    <source>
        <strain evidence="2 3">ATCC 50062</strain>
    </source>
</reference>
<dbReference type="RefSeq" id="XP_013761025.1">
    <property type="nucleotide sequence ID" value="XM_013905571.1"/>
</dbReference>
<dbReference type="InterPro" id="IPR030791">
    <property type="entry name" value="Rotatin"/>
</dbReference>